<protein>
    <submittedName>
        <fullName evidence="2">Uncharacterized protein</fullName>
    </submittedName>
</protein>
<name>A0A517N2K6_9BACT</name>
<dbReference type="Proteomes" id="UP000319852">
    <property type="component" value="Chromosome"/>
</dbReference>
<organism evidence="2 3">
    <name type="scientific">Adhaeretor mobilis</name>
    <dbReference type="NCBI Taxonomy" id="1930276"/>
    <lineage>
        <taxon>Bacteria</taxon>
        <taxon>Pseudomonadati</taxon>
        <taxon>Planctomycetota</taxon>
        <taxon>Planctomycetia</taxon>
        <taxon>Pirellulales</taxon>
        <taxon>Lacipirellulaceae</taxon>
        <taxon>Adhaeretor</taxon>
    </lineage>
</organism>
<proteinExistence type="predicted"/>
<feature type="region of interest" description="Disordered" evidence="1">
    <location>
        <begin position="1"/>
        <end position="28"/>
    </location>
</feature>
<evidence type="ECO:0000313" key="3">
    <source>
        <dbReference type="Proteomes" id="UP000319852"/>
    </source>
</evidence>
<sequence length="81" mass="9044">MSAPQLKIFRGPEESAAPQLTKNDEGQAQVTSSLAKLLPMLADAFNSKRTWLEDFEDDDVTVSADLYEVLLAYQYYSRPSA</sequence>
<reference evidence="2 3" key="1">
    <citation type="submission" date="2019-02" db="EMBL/GenBank/DDBJ databases">
        <title>Deep-cultivation of Planctomycetes and their phenomic and genomic characterization uncovers novel biology.</title>
        <authorList>
            <person name="Wiegand S."/>
            <person name="Jogler M."/>
            <person name="Boedeker C."/>
            <person name="Pinto D."/>
            <person name="Vollmers J."/>
            <person name="Rivas-Marin E."/>
            <person name="Kohn T."/>
            <person name="Peeters S.H."/>
            <person name="Heuer A."/>
            <person name="Rast P."/>
            <person name="Oberbeckmann S."/>
            <person name="Bunk B."/>
            <person name="Jeske O."/>
            <person name="Meyerdierks A."/>
            <person name="Storesund J.E."/>
            <person name="Kallscheuer N."/>
            <person name="Luecker S."/>
            <person name="Lage O.M."/>
            <person name="Pohl T."/>
            <person name="Merkel B.J."/>
            <person name="Hornburger P."/>
            <person name="Mueller R.-W."/>
            <person name="Bruemmer F."/>
            <person name="Labrenz M."/>
            <person name="Spormann A.M."/>
            <person name="Op den Camp H."/>
            <person name="Overmann J."/>
            <person name="Amann R."/>
            <person name="Jetten M.S.M."/>
            <person name="Mascher T."/>
            <person name="Medema M.H."/>
            <person name="Devos D.P."/>
            <person name="Kaster A.-K."/>
            <person name="Ovreas L."/>
            <person name="Rohde M."/>
            <person name="Galperin M.Y."/>
            <person name="Jogler C."/>
        </authorList>
    </citation>
    <scope>NUCLEOTIDE SEQUENCE [LARGE SCALE GENOMIC DNA]</scope>
    <source>
        <strain evidence="2 3">HG15A2</strain>
    </source>
</reference>
<dbReference type="RefSeq" id="WP_145063487.1">
    <property type="nucleotide sequence ID" value="NZ_CP036263.1"/>
</dbReference>
<feature type="compositionally biased region" description="Polar residues" evidence="1">
    <location>
        <begin position="18"/>
        <end position="28"/>
    </location>
</feature>
<dbReference type="AlphaFoldDB" id="A0A517N2K6"/>
<dbReference type="KEGG" id="amob:HG15A2_47030"/>
<evidence type="ECO:0000313" key="2">
    <source>
        <dbReference type="EMBL" id="QDT01361.1"/>
    </source>
</evidence>
<dbReference type="EMBL" id="CP036263">
    <property type="protein sequence ID" value="QDT01361.1"/>
    <property type="molecule type" value="Genomic_DNA"/>
</dbReference>
<evidence type="ECO:0000256" key="1">
    <source>
        <dbReference type="SAM" id="MobiDB-lite"/>
    </source>
</evidence>
<keyword evidence="3" id="KW-1185">Reference proteome</keyword>
<dbReference type="OrthoDB" id="281881at2"/>
<accession>A0A517N2K6</accession>
<gene>
    <name evidence="2" type="ORF">HG15A2_47030</name>
</gene>